<sequence length="102" mass="10926">MLKWSALIGLLAAGGCVGTAAEKPQGRDLPPVMGAGKCYTDSLQNLIGQHATSDLAADAMKRSGARELRWRQPGTAATMDYRSGRLNIFLDEKNNVVRFSCG</sequence>
<dbReference type="Pfam" id="PF11720">
    <property type="entry name" value="Inhibitor_I78"/>
    <property type="match status" value="1"/>
</dbReference>
<name>A0A840YZ90_9SPHN</name>
<keyword evidence="2" id="KW-1185">Reference proteome</keyword>
<dbReference type="RefSeq" id="WP_184002967.1">
    <property type="nucleotide sequence ID" value="NZ_BAABIF010000013.1"/>
</dbReference>
<organism evidence="1 2">
    <name type="scientific">Stakelama sediminis</name>
    <dbReference type="NCBI Taxonomy" id="463200"/>
    <lineage>
        <taxon>Bacteria</taxon>
        <taxon>Pseudomonadati</taxon>
        <taxon>Pseudomonadota</taxon>
        <taxon>Alphaproteobacteria</taxon>
        <taxon>Sphingomonadales</taxon>
        <taxon>Sphingomonadaceae</taxon>
        <taxon>Stakelama</taxon>
    </lineage>
</organism>
<evidence type="ECO:0008006" key="3">
    <source>
        <dbReference type="Google" id="ProtNLM"/>
    </source>
</evidence>
<protein>
    <recommendedName>
        <fullName evidence="3">Peptidase inhibitor I78 family protein</fullName>
    </recommendedName>
</protein>
<dbReference type="EMBL" id="JACIJI010000002">
    <property type="protein sequence ID" value="MBB5718859.1"/>
    <property type="molecule type" value="Genomic_DNA"/>
</dbReference>
<evidence type="ECO:0000313" key="1">
    <source>
        <dbReference type="EMBL" id="MBB5718859.1"/>
    </source>
</evidence>
<dbReference type="InterPro" id="IPR021719">
    <property type="entry name" value="Prot_inh_I78"/>
</dbReference>
<dbReference type="Gene3D" id="3.30.10.10">
    <property type="entry name" value="Trypsin Inhibitor V, subunit A"/>
    <property type="match status" value="1"/>
</dbReference>
<gene>
    <name evidence="1" type="ORF">FHR23_001782</name>
</gene>
<reference evidence="1 2" key="1">
    <citation type="submission" date="2020-08" db="EMBL/GenBank/DDBJ databases">
        <title>Genomic Encyclopedia of Type Strains, Phase IV (KMG-IV): sequencing the most valuable type-strain genomes for metagenomic binning, comparative biology and taxonomic classification.</title>
        <authorList>
            <person name="Goeker M."/>
        </authorList>
    </citation>
    <scope>NUCLEOTIDE SEQUENCE [LARGE SCALE GENOMIC DNA]</scope>
    <source>
        <strain evidence="1 2">DSM 27203</strain>
    </source>
</reference>
<dbReference type="PROSITE" id="PS51257">
    <property type="entry name" value="PROKAR_LIPOPROTEIN"/>
    <property type="match status" value="1"/>
</dbReference>
<evidence type="ECO:0000313" key="2">
    <source>
        <dbReference type="Proteomes" id="UP000554342"/>
    </source>
</evidence>
<comment type="caution">
    <text evidence="1">The sequence shown here is derived from an EMBL/GenBank/DDBJ whole genome shotgun (WGS) entry which is preliminary data.</text>
</comment>
<dbReference type="Proteomes" id="UP000554342">
    <property type="component" value="Unassembled WGS sequence"/>
</dbReference>
<dbReference type="AlphaFoldDB" id="A0A840YZ90"/>
<proteinExistence type="predicted"/>
<accession>A0A840YZ90</accession>